<sequence>MCKKTVAMILAILLVLGCVSATAEVNKQEKVYVVAGADGTVTSITDSIRLENPDGLDTITDQTLLTGIENLGGKETFSLDGSTLTWQADGRDIIYQGSSDKAPALVPVVTITLDGETVSPAELKNREGEAVLTVSYQANESVPALAVTAMLLPESGVSGLKAENASVITEMGRQILVGCALPCADASLELPASFSASFHADHTDLGWMMTFVSSDPIRLACDTIDGKVDTDLHNELDEAKAVLSAMSRNEVLPETTGKTKDLAQKLNELNNGLVQLDDGAKQLADGTKALYGIEASTDEGTEASGVVALSDGMATLGSGLTALTQNNEALNTGADTVFAAILETANAQIAASGLDAAGITLPALTAENYTAALDAVLSQLDPDALKTAAYGQVEAVVRPKVDAQESQIKAGVEEAVKAKVLETVLEKVQPGLTVEQYTSAVKAGKITADQAAQVNGAVDTQMAAKETAAKIDAAIQEKKEELVRENVEKYLASDEKVQAKLAEAQKAADSLTALKTKLDQVSTFVNGLKAYTDGTAQAAEGAGKLNAGLVQLKDGAAQLAQGADNLYTNGTQLLKQSILDAEADLARSLLPYAEDTLPDALRIFEETRDAAQSSHYDLIPEGIQATTLYLIRTDLK</sequence>
<dbReference type="EMBL" id="CP068393">
    <property type="protein sequence ID" value="QUC67495.1"/>
    <property type="molecule type" value="Genomic_DNA"/>
</dbReference>
<evidence type="ECO:0000313" key="2">
    <source>
        <dbReference type="Proteomes" id="UP000682782"/>
    </source>
</evidence>
<accession>A0AC61MX67</accession>
<dbReference type="Proteomes" id="UP000682782">
    <property type="component" value="Chromosome"/>
</dbReference>
<keyword evidence="2" id="KW-1185">Reference proteome</keyword>
<protein>
    <submittedName>
        <fullName evidence="1">Uncharacterized protein</fullName>
    </submittedName>
</protein>
<proteinExistence type="predicted"/>
<organism evidence="1 2">
    <name type="scientific">Aristaeella hokkaidonensis</name>
    <dbReference type="NCBI Taxonomy" id="3046382"/>
    <lineage>
        <taxon>Bacteria</taxon>
        <taxon>Bacillati</taxon>
        <taxon>Bacillota</taxon>
        <taxon>Clostridia</taxon>
        <taxon>Eubacteriales</taxon>
        <taxon>Aristaeellaceae</taxon>
        <taxon>Aristaeella</taxon>
    </lineage>
</organism>
<gene>
    <name evidence="1" type="ORF">JYE49_01985</name>
</gene>
<evidence type="ECO:0000313" key="1">
    <source>
        <dbReference type="EMBL" id="QUC67495.1"/>
    </source>
</evidence>
<reference evidence="1" key="1">
    <citation type="submission" date="2021-01" db="EMBL/GenBank/DDBJ databases">
        <title>Complete genome sequence of Clostridiales bacterium R-7.</title>
        <authorList>
            <person name="Mahoney-Kurpe S.C."/>
            <person name="Palevich N."/>
            <person name="Koike S."/>
            <person name="Moon C.D."/>
            <person name="Attwood G.T."/>
        </authorList>
    </citation>
    <scope>NUCLEOTIDE SEQUENCE</scope>
    <source>
        <strain evidence="1">R-7</strain>
    </source>
</reference>
<name>A0AC61MX67_9FIRM</name>